<name>A0A2T0M4E1_9ACTN</name>
<dbReference type="AlphaFoldDB" id="A0A2T0M4E1"/>
<dbReference type="Proteomes" id="UP000238312">
    <property type="component" value="Unassembled WGS sequence"/>
</dbReference>
<organism evidence="1 2">
    <name type="scientific">Nonomuraea fuscirosea</name>
    <dbReference type="NCBI Taxonomy" id="1291556"/>
    <lineage>
        <taxon>Bacteria</taxon>
        <taxon>Bacillati</taxon>
        <taxon>Actinomycetota</taxon>
        <taxon>Actinomycetes</taxon>
        <taxon>Streptosporangiales</taxon>
        <taxon>Streptosporangiaceae</taxon>
        <taxon>Nonomuraea</taxon>
    </lineage>
</organism>
<gene>
    <name evidence="1" type="ORF">B0I32_1343</name>
</gene>
<comment type="caution">
    <text evidence="1">The sequence shown here is derived from an EMBL/GenBank/DDBJ whole genome shotgun (WGS) entry which is preliminary data.</text>
</comment>
<dbReference type="RefSeq" id="WP_106252121.1">
    <property type="nucleotide sequence ID" value="NZ_PVNG01000034.1"/>
</dbReference>
<accession>A0A2T0M4E1</accession>
<dbReference type="EMBL" id="PVNG01000034">
    <property type="protein sequence ID" value="PRX51738.1"/>
    <property type="molecule type" value="Genomic_DNA"/>
</dbReference>
<protein>
    <submittedName>
        <fullName evidence="1">Uncharacterized protein</fullName>
    </submittedName>
</protein>
<reference evidence="1 2" key="1">
    <citation type="submission" date="2018-03" db="EMBL/GenBank/DDBJ databases">
        <title>Genomic Encyclopedia of Type Strains, Phase III (KMG-III): the genomes of soil and plant-associated and newly described type strains.</title>
        <authorList>
            <person name="Whitman W."/>
        </authorList>
    </citation>
    <scope>NUCLEOTIDE SEQUENCE [LARGE SCALE GENOMIC DNA]</scope>
    <source>
        <strain evidence="1 2">CGMCC 4.7104</strain>
    </source>
</reference>
<proteinExistence type="predicted"/>
<sequence length="87" mass="9661">MDGHRLAVDEFDTRSFNLLVEVKSLDLAARSLTESGLPLHGVQENPLIVQGLMRALRVTTLALEWPEQLKPELNAYLTTQGGLDHPL</sequence>
<evidence type="ECO:0000313" key="2">
    <source>
        <dbReference type="Proteomes" id="UP000238312"/>
    </source>
</evidence>
<evidence type="ECO:0000313" key="1">
    <source>
        <dbReference type="EMBL" id="PRX51738.1"/>
    </source>
</evidence>
<keyword evidence="2" id="KW-1185">Reference proteome</keyword>